<dbReference type="Proteomes" id="UP000799764">
    <property type="component" value="Unassembled WGS sequence"/>
</dbReference>
<feature type="chain" id="PRO_5040394838" evidence="1">
    <location>
        <begin position="19"/>
        <end position="174"/>
    </location>
</feature>
<keyword evidence="1" id="KW-0732">Signal</keyword>
<protein>
    <submittedName>
        <fullName evidence="2">Uncharacterized protein</fullName>
    </submittedName>
</protein>
<accession>A0A9P4PQ77</accession>
<comment type="caution">
    <text evidence="2">The sequence shown here is derived from an EMBL/GenBank/DDBJ whole genome shotgun (WGS) entry which is preliminary data.</text>
</comment>
<dbReference type="EMBL" id="MU001494">
    <property type="protein sequence ID" value="KAF2449304.1"/>
    <property type="molecule type" value="Genomic_DNA"/>
</dbReference>
<keyword evidence="3" id="KW-1185">Reference proteome</keyword>
<organism evidence="2 3">
    <name type="scientific">Karstenula rhodostoma CBS 690.94</name>
    <dbReference type="NCBI Taxonomy" id="1392251"/>
    <lineage>
        <taxon>Eukaryota</taxon>
        <taxon>Fungi</taxon>
        <taxon>Dikarya</taxon>
        <taxon>Ascomycota</taxon>
        <taxon>Pezizomycotina</taxon>
        <taxon>Dothideomycetes</taxon>
        <taxon>Pleosporomycetidae</taxon>
        <taxon>Pleosporales</taxon>
        <taxon>Massarineae</taxon>
        <taxon>Didymosphaeriaceae</taxon>
        <taxon>Karstenula</taxon>
    </lineage>
</organism>
<evidence type="ECO:0000313" key="2">
    <source>
        <dbReference type="EMBL" id="KAF2449304.1"/>
    </source>
</evidence>
<dbReference type="AlphaFoldDB" id="A0A9P4PQ77"/>
<gene>
    <name evidence="2" type="ORF">P171DRAFT_427510</name>
</gene>
<sequence>MNPPTLLLALATASTALAAFVPIHGCEWVPSTTAVTDFVFLSNASNPSAPSSISWKAPAVAATCKTENATWLPISGHQYSVPCVPPENGLIQDILRVSGDGTTALIMFRAYAQCAASIYAFHYEAVFPLDCTEGSGGFTRCEAKGDVAANCTAEEYLPPIRPPPPPCYGCGHRN</sequence>
<name>A0A9P4PQ77_9PLEO</name>
<dbReference type="OrthoDB" id="3755722at2759"/>
<proteinExistence type="predicted"/>
<evidence type="ECO:0000256" key="1">
    <source>
        <dbReference type="SAM" id="SignalP"/>
    </source>
</evidence>
<feature type="signal peptide" evidence="1">
    <location>
        <begin position="1"/>
        <end position="18"/>
    </location>
</feature>
<reference evidence="2" key="1">
    <citation type="journal article" date="2020" name="Stud. Mycol.">
        <title>101 Dothideomycetes genomes: a test case for predicting lifestyles and emergence of pathogens.</title>
        <authorList>
            <person name="Haridas S."/>
            <person name="Albert R."/>
            <person name="Binder M."/>
            <person name="Bloem J."/>
            <person name="Labutti K."/>
            <person name="Salamov A."/>
            <person name="Andreopoulos B."/>
            <person name="Baker S."/>
            <person name="Barry K."/>
            <person name="Bills G."/>
            <person name="Bluhm B."/>
            <person name="Cannon C."/>
            <person name="Castanera R."/>
            <person name="Culley D."/>
            <person name="Daum C."/>
            <person name="Ezra D."/>
            <person name="Gonzalez J."/>
            <person name="Henrissat B."/>
            <person name="Kuo A."/>
            <person name="Liang C."/>
            <person name="Lipzen A."/>
            <person name="Lutzoni F."/>
            <person name="Magnuson J."/>
            <person name="Mondo S."/>
            <person name="Nolan M."/>
            <person name="Ohm R."/>
            <person name="Pangilinan J."/>
            <person name="Park H.-J."/>
            <person name="Ramirez L."/>
            <person name="Alfaro M."/>
            <person name="Sun H."/>
            <person name="Tritt A."/>
            <person name="Yoshinaga Y."/>
            <person name="Zwiers L.-H."/>
            <person name="Turgeon B."/>
            <person name="Goodwin S."/>
            <person name="Spatafora J."/>
            <person name="Crous P."/>
            <person name="Grigoriev I."/>
        </authorList>
    </citation>
    <scope>NUCLEOTIDE SEQUENCE</scope>
    <source>
        <strain evidence="2">CBS 690.94</strain>
    </source>
</reference>
<evidence type="ECO:0000313" key="3">
    <source>
        <dbReference type="Proteomes" id="UP000799764"/>
    </source>
</evidence>